<evidence type="ECO:0008006" key="4">
    <source>
        <dbReference type="Google" id="ProtNLM"/>
    </source>
</evidence>
<accession>A0A919IB62</accession>
<proteinExistence type="inferred from homology"/>
<organism evidence="2 3">
    <name type="scientific">Actinoplanes cyaneus</name>
    <dbReference type="NCBI Taxonomy" id="52696"/>
    <lineage>
        <taxon>Bacteria</taxon>
        <taxon>Bacillati</taxon>
        <taxon>Actinomycetota</taxon>
        <taxon>Actinomycetes</taxon>
        <taxon>Micromonosporales</taxon>
        <taxon>Micromonosporaceae</taxon>
        <taxon>Actinoplanes</taxon>
    </lineage>
</organism>
<keyword evidence="3" id="KW-1185">Reference proteome</keyword>
<dbReference type="SUPFAM" id="SSF54919">
    <property type="entry name" value="Nucleoside diphosphate kinase, NDK"/>
    <property type="match status" value="1"/>
</dbReference>
<sequence>MSAAFVLLKPDCLRTGRAPSVEAAVTAEGLVVAYRRPVKLSGDDVRLLWSEYTDDRHVLMRAFLDRYLCDGPSEVWLVTGPDAFGAARRVKRVIRSRYANGPFANLVHTAERPGELARQGNHLFGDRFPAGSPAASAPRPAGRDFRRDVDVARLVDEVWPWMQLADPPAPAPHRLDDEAGTVLVIGADPAHSLDSAVTAVWSALPGVTVGHAVMLVLFASRAGGCPIAIGGRRAVERAHRTLLDHGFTACGVGPAPR</sequence>
<dbReference type="Proteomes" id="UP000619479">
    <property type="component" value="Unassembled WGS sequence"/>
</dbReference>
<evidence type="ECO:0000256" key="1">
    <source>
        <dbReference type="PROSITE-ProRule" id="PRU00706"/>
    </source>
</evidence>
<comment type="caution">
    <text evidence="2">The sequence shown here is derived from an EMBL/GenBank/DDBJ whole genome shotgun (WGS) entry which is preliminary data.</text>
</comment>
<dbReference type="PROSITE" id="PS51374">
    <property type="entry name" value="NDPK_LIKE"/>
    <property type="match status" value="1"/>
</dbReference>
<evidence type="ECO:0000313" key="3">
    <source>
        <dbReference type="Proteomes" id="UP000619479"/>
    </source>
</evidence>
<gene>
    <name evidence="2" type="ORF">Acy02nite_04100</name>
</gene>
<name>A0A919IB62_9ACTN</name>
<dbReference type="Gene3D" id="3.30.70.141">
    <property type="entry name" value="Nucleoside diphosphate kinase-like domain"/>
    <property type="match status" value="1"/>
</dbReference>
<protein>
    <recommendedName>
        <fullName evidence="4">Nucleoside diphosphate kinase-like domain-containing protein</fullName>
    </recommendedName>
</protein>
<comment type="similarity">
    <text evidence="1">Belongs to the NDK family.</text>
</comment>
<comment type="caution">
    <text evidence="1">Lacks conserved residue(s) required for the propagation of feature annotation.</text>
</comment>
<evidence type="ECO:0000313" key="2">
    <source>
        <dbReference type="EMBL" id="GID62529.1"/>
    </source>
</evidence>
<reference evidence="2" key="1">
    <citation type="submission" date="2021-01" db="EMBL/GenBank/DDBJ databases">
        <title>Whole genome shotgun sequence of Actinoplanes cyaneus NBRC 14990.</title>
        <authorList>
            <person name="Komaki H."/>
            <person name="Tamura T."/>
        </authorList>
    </citation>
    <scope>NUCLEOTIDE SEQUENCE</scope>
    <source>
        <strain evidence="2">NBRC 14990</strain>
    </source>
</reference>
<dbReference type="AlphaFoldDB" id="A0A919IB62"/>
<dbReference type="InterPro" id="IPR036850">
    <property type="entry name" value="NDK-like_dom_sf"/>
</dbReference>
<dbReference type="EMBL" id="BOMH01000002">
    <property type="protein sequence ID" value="GID62529.1"/>
    <property type="molecule type" value="Genomic_DNA"/>
</dbReference>